<evidence type="ECO:0000256" key="5">
    <source>
        <dbReference type="SAM" id="MobiDB-lite"/>
    </source>
</evidence>
<comment type="subcellular location">
    <subcellularLocation>
        <location evidence="1">Endomembrane system</location>
        <topology evidence="1">Multi-pass membrane protein</topology>
    </subcellularLocation>
</comment>
<dbReference type="EMBL" id="CVMT01000003">
    <property type="protein sequence ID" value="CRG86857.1"/>
    <property type="molecule type" value="Genomic_DNA"/>
</dbReference>
<accession>A0A0U1LTW6</accession>
<dbReference type="STRING" id="28573.A0A0U1LTW6"/>
<feature type="region of interest" description="Disordered" evidence="5">
    <location>
        <begin position="299"/>
        <end position="347"/>
    </location>
</feature>
<sequence length="459" mass="51811">MPRLVRRRPVWERITSYLNPWDFLLWLSEEVDSSDWDKLEKDWAGPLGFGFNFLFMVARANSATQTSRADDDIFGDGRGGLSWFSWLASFIVHLLTLFSVTNAIYTFWRKRRYRLFEASIDKVPATPSAQRVQVSSTPMSTSPLRFLSNILTGESAESRRHPDPKRDVWEIAVWDPFPLSLRLFCSFSPGHVLVYWLFLPTLPSDPRPSVTIFTTIVLATLLSVQMSFLSSSFSQQAKDSTLVHKEVLNEYDTKFVQPRTHPLMRDVGVQFSQENATQPRLDDRYNQVELWTPTHVINRGFKTSPNPNYLRHVDPDSENKPGSSSRRQSFMPSNTQTGVQTPSQQRDMSPIVQNNLTAMRQPHFRQPTASVGTSDGGSLGVYSHANSPLRKSASANFVGDRGGSELNLKDRLVALSPAKRVSSPLKRISSPGGLSSATPPQQQQWGYSSGSNRRETGYF</sequence>
<evidence type="ECO:0000256" key="3">
    <source>
        <dbReference type="ARBA" id="ARBA00022989"/>
    </source>
</evidence>
<feature type="compositionally biased region" description="Polar residues" evidence="5">
    <location>
        <begin position="432"/>
        <end position="451"/>
    </location>
</feature>
<keyword evidence="4 6" id="KW-0472">Membrane</keyword>
<dbReference type="GO" id="GO:0043007">
    <property type="term" value="P:maintenance of rDNA"/>
    <property type="evidence" value="ECO:0007669"/>
    <property type="project" value="TreeGrafter"/>
</dbReference>
<evidence type="ECO:0000313" key="7">
    <source>
        <dbReference type="EMBL" id="CRG86857.1"/>
    </source>
</evidence>
<evidence type="ECO:0000313" key="8">
    <source>
        <dbReference type="Proteomes" id="UP000054383"/>
    </source>
</evidence>
<dbReference type="InterPro" id="IPR018819">
    <property type="entry name" value="Nur1/Mug154"/>
</dbReference>
<keyword evidence="8" id="KW-1185">Reference proteome</keyword>
<evidence type="ECO:0000256" key="6">
    <source>
        <dbReference type="SAM" id="Phobius"/>
    </source>
</evidence>
<name>A0A0U1LTW6_TALIS</name>
<dbReference type="Pfam" id="PF10332">
    <property type="entry name" value="DUF2418"/>
    <property type="match status" value="1"/>
</dbReference>
<organism evidence="7 8">
    <name type="scientific">Talaromyces islandicus</name>
    <name type="common">Penicillium islandicum</name>
    <dbReference type="NCBI Taxonomy" id="28573"/>
    <lineage>
        <taxon>Eukaryota</taxon>
        <taxon>Fungi</taxon>
        <taxon>Dikarya</taxon>
        <taxon>Ascomycota</taxon>
        <taxon>Pezizomycotina</taxon>
        <taxon>Eurotiomycetes</taxon>
        <taxon>Eurotiomycetidae</taxon>
        <taxon>Eurotiales</taxon>
        <taxon>Trichocomaceae</taxon>
        <taxon>Talaromyces</taxon>
        <taxon>Talaromyces sect. Islandici</taxon>
    </lineage>
</organism>
<keyword evidence="3 6" id="KW-1133">Transmembrane helix</keyword>
<dbReference type="GO" id="GO:0012505">
    <property type="term" value="C:endomembrane system"/>
    <property type="evidence" value="ECO:0007669"/>
    <property type="project" value="UniProtKB-SubCell"/>
</dbReference>
<protein>
    <recommendedName>
        <fullName evidence="9">Meiotically up-regulated gene 154 protein</fullName>
    </recommendedName>
</protein>
<dbReference type="AlphaFoldDB" id="A0A0U1LTW6"/>
<evidence type="ECO:0008006" key="9">
    <source>
        <dbReference type="Google" id="ProtNLM"/>
    </source>
</evidence>
<dbReference type="PANTHER" id="PTHR28293">
    <property type="entry name" value="NUCLEAR RIM PROTEIN 1"/>
    <property type="match status" value="1"/>
</dbReference>
<dbReference type="OrthoDB" id="3363151at2759"/>
<feature type="transmembrane region" description="Helical" evidence="6">
    <location>
        <begin position="83"/>
        <end position="108"/>
    </location>
</feature>
<dbReference type="OMA" id="WEVAVWD"/>
<evidence type="ECO:0000256" key="4">
    <source>
        <dbReference type="ARBA" id="ARBA00023136"/>
    </source>
</evidence>
<evidence type="ECO:0000256" key="2">
    <source>
        <dbReference type="ARBA" id="ARBA00022692"/>
    </source>
</evidence>
<feature type="compositionally biased region" description="Polar residues" evidence="5">
    <location>
        <begin position="320"/>
        <end position="347"/>
    </location>
</feature>
<reference evidence="7 8" key="1">
    <citation type="submission" date="2015-04" db="EMBL/GenBank/DDBJ databases">
        <authorList>
            <person name="Syromyatnikov M.Y."/>
            <person name="Popov V.N."/>
        </authorList>
    </citation>
    <scope>NUCLEOTIDE SEQUENCE [LARGE SCALE GENOMIC DNA]</scope>
    <source>
        <strain evidence="7">WF-38-12</strain>
    </source>
</reference>
<evidence type="ECO:0000256" key="1">
    <source>
        <dbReference type="ARBA" id="ARBA00004127"/>
    </source>
</evidence>
<proteinExistence type="predicted"/>
<dbReference type="PANTHER" id="PTHR28293:SF1">
    <property type="entry name" value="NUCLEAR RIM PROTEIN 1"/>
    <property type="match status" value="1"/>
</dbReference>
<gene>
    <name evidence="7" type="ORF">PISL3812_03869</name>
</gene>
<feature type="region of interest" description="Disordered" evidence="5">
    <location>
        <begin position="419"/>
        <end position="459"/>
    </location>
</feature>
<keyword evidence="2 6" id="KW-0812">Transmembrane</keyword>
<dbReference type="GO" id="GO:0007096">
    <property type="term" value="P:regulation of exit from mitosis"/>
    <property type="evidence" value="ECO:0007669"/>
    <property type="project" value="TreeGrafter"/>
</dbReference>
<dbReference type="Proteomes" id="UP000054383">
    <property type="component" value="Unassembled WGS sequence"/>
</dbReference>